<protein>
    <submittedName>
        <fullName evidence="2">Uncharacterized protein</fullName>
    </submittedName>
</protein>
<organism evidence="2 3">
    <name type="scientific">Mycobacterium phage Willis</name>
    <dbReference type="NCBI Taxonomy" id="1486404"/>
    <lineage>
        <taxon>Viruses</taxon>
        <taxon>Duplodnaviria</taxon>
        <taxon>Heunggongvirae</taxon>
        <taxon>Uroviricota</taxon>
        <taxon>Caudoviricetes</taxon>
        <taxon>Ceeclamvirinae</taxon>
        <taxon>Bixzunavirus</taxon>
        <taxon>Bixzunavirus Bxz1</taxon>
    </lineage>
</organism>
<dbReference type="EMBL" id="KJ595575">
    <property type="protein sequence ID" value="AID18266.1"/>
    <property type="molecule type" value="Genomic_DNA"/>
</dbReference>
<dbReference type="Proteomes" id="UP000027390">
    <property type="component" value="Segment"/>
</dbReference>
<feature type="region of interest" description="Disordered" evidence="1">
    <location>
        <begin position="216"/>
        <end position="252"/>
    </location>
</feature>
<evidence type="ECO:0000313" key="2">
    <source>
        <dbReference type="EMBL" id="AID18266.1"/>
    </source>
</evidence>
<feature type="region of interest" description="Disordered" evidence="1">
    <location>
        <begin position="128"/>
        <end position="174"/>
    </location>
</feature>
<accession>A0A068CC24</accession>
<evidence type="ECO:0000256" key="1">
    <source>
        <dbReference type="SAM" id="MobiDB-lite"/>
    </source>
</evidence>
<evidence type="ECO:0000313" key="3">
    <source>
        <dbReference type="Proteomes" id="UP000027390"/>
    </source>
</evidence>
<proteinExistence type="predicted"/>
<name>A0A068CC24_9CAUD</name>
<sequence length="289" mass="33666">MGRALPSWDPDKDGPYQTSKRRMQVMKRVYQNMEDWRAQQEDNGMEPFITVDGGEVVYYYDLMVGINTLPPRQREAFELICLKGYPESVAAQMMMPHSRHSTIVQQYSDEGLKKMIAAYDAKQAGTWDPEVARKKRRSPTRKKEDVTTVDTPEVPENAVEQSAKAPQSGPRNWDWTTWSEDHESLARYITEHGVEITPAQVKAVSFLRNPWYQDPAQVEERKRRKEQRKREREQFANETPEQRKARHLAARKLKSRQLAAQRLKEIEDEIRQLREQAGLDPETGEPLAQ</sequence>
<gene>
    <name evidence="2" type="primary">218</name>
    <name evidence="2" type="ORF">PBI_WILLIS_218</name>
</gene>
<reference evidence="2 3" key="1">
    <citation type="submission" date="2014-03" db="EMBL/GenBank/DDBJ databases">
        <authorList>
            <person name="Churilla B.M."/>
            <person name="Abrahim M.R."/>
            <person name="Burke K.A."/>
            <person name="Yu V.J."/>
            <person name="Adkins N.L."/>
            <person name="Cohen K.L."/>
            <person name="Colicchio M.A."/>
            <person name="Fasoranti T.O."/>
            <person name="Genkil J.S."/>
            <person name="Kramer Z.J."/>
            <person name="Prout A.K."/>
            <person name="Schafer C.E."/>
            <person name="Schwarz A.G."/>
            <person name="Tish M."/>
            <person name="Vispute N."/>
            <person name="Wilkes K.E."/>
            <person name="Williams C.R."/>
            <person name="Xiao X."/>
            <person name="Yoder B.A."/>
            <person name="Lapin J.S."/>
            <person name="Ott C.T."/>
            <person name="Walburn T.D."/>
            <person name="Bradley K.W."/>
            <person name="Clarke D.Q."/>
            <person name="Lewis M.F."/>
            <person name="Barker L.P."/>
            <person name="Bailey C."/>
            <person name="Asai D.J."/>
            <person name="Bowman C.A."/>
            <person name="Russell D.A."/>
            <person name="Pope W.H."/>
            <person name="Jacobs-Sera D."/>
            <person name="Hendrix R.W."/>
            <person name="Hatfull G.F."/>
        </authorList>
    </citation>
    <scope>NUCLEOTIDE SEQUENCE [LARGE SCALE GENOMIC DNA]</scope>
</reference>
<feature type="compositionally biased region" description="Basic and acidic residues" evidence="1">
    <location>
        <begin position="228"/>
        <end position="243"/>
    </location>
</feature>